<dbReference type="Pfam" id="PF00795">
    <property type="entry name" value="CN_hydrolase"/>
    <property type="match status" value="1"/>
</dbReference>
<evidence type="ECO:0000313" key="3">
    <source>
        <dbReference type="EnsemblPlants" id="AUR62009876-RA:cds"/>
    </source>
</evidence>
<name>A0A803LDD7_CHEQI</name>
<reference evidence="3" key="2">
    <citation type="submission" date="2021-03" db="UniProtKB">
        <authorList>
            <consortium name="EnsemblPlants"/>
        </authorList>
    </citation>
    <scope>IDENTIFICATION</scope>
</reference>
<dbReference type="GO" id="GO:0006107">
    <property type="term" value="P:oxaloacetate metabolic process"/>
    <property type="evidence" value="ECO:0007669"/>
    <property type="project" value="TreeGrafter"/>
</dbReference>
<dbReference type="GO" id="GO:0006541">
    <property type="term" value="P:glutamine metabolic process"/>
    <property type="evidence" value="ECO:0007669"/>
    <property type="project" value="TreeGrafter"/>
</dbReference>
<dbReference type="InterPro" id="IPR003010">
    <property type="entry name" value="C-N_Hydrolase"/>
</dbReference>
<dbReference type="RefSeq" id="XP_021716517.1">
    <property type="nucleotide sequence ID" value="XM_021860825.1"/>
</dbReference>
<dbReference type="Proteomes" id="UP000596660">
    <property type="component" value="Unplaced"/>
</dbReference>
<keyword evidence="4" id="KW-1185">Reference proteome</keyword>
<accession>A0A803LDD7</accession>
<dbReference type="Gene3D" id="3.60.110.10">
    <property type="entry name" value="Carbon-nitrogen hydrolase"/>
    <property type="match status" value="1"/>
</dbReference>
<evidence type="ECO:0000259" key="2">
    <source>
        <dbReference type="PROSITE" id="PS50263"/>
    </source>
</evidence>
<feature type="domain" description="CN hydrolase" evidence="2">
    <location>
        <begin position="24"/>
        <end position="271"/>
    </location>
</feature>
<dbReference type="AlphaFoldDB" id="A0A803LDD7"/>
<dbReference type="CDD" id="cd07572">
    <property type="entry name" value="nit"/>
    <property type="match status" value="1"/>
</dbReference>
<dbReference type="Gramene" id="AUR62009876-RA">
    <property type="protein sequence ID" value="AUR62009876-RA:cds"/>
    <property type="gene ID" value="AUR62009876"/>
</dbReference>
<dbReference type="EnsemblPlants" id="AUR62009876-RA">
    <property type="protein sequence ID" value="AUR62009876-RA:cds"/>
    <property type="gene ID" value="AUR62009876"/>
</dbReference>
<evidence type="ECO:0000256" key="1">
    <source>
        <dbReference type="ARBA" id="ARBA00022801"/>
    </source>
</evidence>
<dbReference type="OrthoDB" id="10250282at2759"/>
<organism evidence="3 4">
    <name type="scientific">Chenopodium quinoa</name>
    <name type="common">Quinoa</name>
    <dbReference type="NCBI Taxonomy" id="63459"/>
    <lineage>
        <taxon>Eukaryota</taxon>
        <taxon>Viridiplantae</taxon>
        <taxon>Streptophyta</taxon>
        <taxon>Embryophyta</taxon>
        <taxon>Tracheophyta</taxon>
        <taxon>Spermatophyta</taxon>
        <taxon>Magnoliopsida</taxon>
        <taxon>eudicotyledons</taxon>
        <taxon>Gunneridae</taxon>
        <taxon>Pentapetalae</taxon>
        <taxon>Caryophyllales</taxon>
        <taxon>Chenopodiaceae</taxon>
        <taxon>Chenopodioideae</taxon>
        <taxon>Atripliceae</taxon>
        <taxon>Chenopodium</taxon>
    </lineage>
</organism>
<protein>
    <recommendedName>
        <fullName evidence="2">CN hydrolase domain-containing protein</fullName>
    </recommendedName>
</protein>
<dbReference type="SMR" id="A0A803LDD7"/>
<dbReference type="InterPro" id="IPR045254">
    <property type="entry name" value="Nit1/2_C-N_Hydrolase"/>
</dbReference>
<sequence>MESTAASKPSPAKSECLLPRISQFKIALCQLLVTTDKDINLDRARNMLEEAANKGAKLLVLPEMWVCPYSHEHFTKCAEELDKEESSQAFHMLSKVASSRKITIVGGSIPERKNGRMYNTCCVFGPDGKLKAKHSKMHLFDYYEPGASFKESDSFTAGDTPTVVDTDVGRIGIGICHDIRFPELAMLYREKGADLIVYPGAFNMSTGKMLWELETKARAIDNQVFVAVCSPCRDSAGSYTIWGHSMIVAPSGETKGRTEHEENIVIADVDYAENRLQRELFPKLNQHMEDLFKFLDTEQLKFANYAKSCSAS</sequence>
<dbReference type="PANTHER" id="PTHR23088">
    <property type="entry name" value="NITRILASE-RELATED"/>
    <property type="match status" value="1"/>
</dbReference>
<dbReference type="GeneID" id="110684371"/>
<gene>
    <name evidence="3" type="primary">LOC110684371</name>
</gene>
<dbReference type="OMA" id="WGFLEAY"/>
<dbReference type="GO" id="GO:0005739">
    <property type="term" value="C:mitochondrion"/>
    <property type="evidence" value="ECO:0007669"/>
    <property type="project" value="TreeGrafter"/>
</dbReference>
<keyword evidence="1" id="KW-0378">Hydrolase</keyword>
<proteinExistence type="predicted"/>
<evidence type="ECO:0000313" key="4">
    <source>
        <dbReference type="Proteomes" id="UP000596660"/>
    </source>
</evidence>
<dbReference type="InterPro" id="IPR036526">
    <property type="entry name" value="C-N_Hydrolase_sf"/>
</dbReference>
<dbReference type="PROSITE" id="PS50263">
    <property type="entry name" value="CN_HYDROLASE"/>
    <property type="match status" value="1"/>
</dbReference>
<dbReference type="GO" id="GO:0006528">
    <property type="term" value="P:asparagine metabolic process"/>
    <property type="evidence" value="ECO:0007669"/>
    <property type="project" value="TreeGrafter"/>
</dbReference>
<dbReference type="GO" id="GO:0050152">
    <property type="term" value="F:omega-amidase activity"/>
    <property type="evidence" value="ECO:0007669"/>
    <property type="project" value="TreeGrafter"/>
</dbReference>
<dbReference type="SUPFAM" id="SSF56317">
    <property type="entry name" value="Carbon-nitrogen hydrolase"/>
    <property type="match status" value="1"/>
</dbReference>
<dbReference type="PANTHER" id="PTHR23088:SF53">
    <property type="entry name" value="OS06G0206000 PROTEIN"/>
    <property type="match status" value="1"/>
</dbReference>
<dbReference type="KEGG" id="cqi:110684371"/>
<reference evidence="3" key="1">
    <citation type="journal article" date="2017" name="Nature">
        <title>The genome of Chenopodium quinoa.</title>
        <authorList>
            <person name="Jarvis D.E."/>
            <person name="Ho Y.S."/>
            <person name="Lightfoot D.J."/>
            <person name="Schmoeckel S.M."/>
            <person name="Li B."/>
            <person name="Borm T.J.A."/>
            <person name="Ohyanagi H."/>
            <person name="Mineta K."/>
            <person name="Michell C.T."/>
            <person name="Saber N."/>
            <person name="Kharbatia N.M."/>
            <person name="Rupper R.R."/>
            <person name="Sharp A.R."/>
            <person name="Dally N."/>
            <person name="Boughton B.A."/>
            <person name="Woo Y.H."/>
            <person name="Gao G."/>
            <person name="Schijlen E.G.W.M."/>
            <person name="Guo X."/>
            <person name="Momin A.A."/>
            <person name="Negrao S."/>
            <person name="Al-Babili S."/>
            <person name="Gehring C."/>
            <person name="Roessner U."/>
            <person name="Jung C."/>
            <person name="Murphy K."/>
            <person name="Arold S.T."/>
            <person name="Gojobori T."/>
            <person name="van der Linden C.G."/>
            <person name="van Loo E.N."/>
            <person name="Jellen E.N."/>
            <person name="Maughan P.J."/>
            <person name="Tester M."/>
        </authorList>
    </citation>
    <scope>NUCLEOTIDE SEQUENCE [LARGE SCALE GENOMIC DNA]</scope>
    <source>
        <strain evidence="3">cv. PI 614886</strain>
    </source>
</reference>